<dbReference type="Gene3D" id="1.40.20.10">
    <property type="entry name" value="CHAD domain"/>
    <property type="match status" value="1"/>
</dbReference>
<feature type="non-terminal residue" evidence="2">
    <location>
        <position position="1"/>
    </location>
</feature>
<dbReference type="Pfam" id="PF05235">
    <property type="entry name" value="CHAD"/>
    <property type="match status" value="1"/>
</dbReference>
<proteinExistence type="predicted"/>
<sequence>DLERFIPELKWLGGITGPTRDLDVYLLTFDEYKNSLPEFQRDHLEPLRHFLHVHQKMEQEKMATSLGSSRYRAFKRDWRKFLKSPDPETTTLPNVARPVIDVVNRRIQRVYKLAVKEGRAIGPDTPAEALHEL</sequence>
<dbReference type="InterPro" id="IPR007899">
    <property type="entry name" value="CHAD_dom"/>
</dbReference>
<protein>
    <recommendedName>
        <fullName evidence="1">CHAD domain-containing protein</fullName>
    </recommendedName>
</protein>
<dbReference type="EMBL" id="BARS01057621">
    <property type="protein sequence ID" value="GAG42279.1"/>
    <property type="molecule type" value="Genomic_DNA"/>
</dbReference>
<comment type="caution">
    <text evidence="2">The sequence shown here is derived from an EMBL/GenBank/DDBJ whole genome shotgun (WGS) entry which is preliminary data.</text>
</comment>
<name>X0XGF7_9ZZZZ</name>
<reference evidence="2" key="1">
    <citation type="journal article" date="2014" name="Front. Microbiol.">
        <title>High frequency of phylogenetically diverse reductive dehalogenase-homologous genes in deep subseafloor sedimentary metagenomes.</title>
        <authorList>
            <person name="Kawai M."/>
            <person name="Futagami T."/>
            <person name="Toyoda A."/>
            <person name="Takaki Y."/>
            <person name="Nishi S."/>
            <person name="Hori S."/>
            <person name="Arai W."/>
            <person name="Tsubouchi T."/>
            <person name="Morono Y."/>
            <person name="Uchiyama I."/>
            <person name="Ito T."/>
            <person name="Fujiyama A."/>
            <person name="Inagaki F."/>
            <person name="Takami H."/>
        </authorList>
    </citation>
    <scope>NUCLEOTIDE SEQUENCE</scope>
    <source>
        <strain evidence="2">Expedition CK06-06</strain>
    </source>
</reference>
<evidence type="ECO:0000313" key="2">
    <source>
        <dbReference type="EMBL" id="GAG42279.1"/>
    </source>
</evidence>
<feature type="non-terminal residue" evidence="2">
    <location>
        <position position="133"/>
    </location>
</feature>
<feature type="domain" description="CHAD" evidence="1">
    <location>
        <begin position="4"/>
        <end position="133"/>
    </location>
</feature>
<organism evidence="2">
    <name type="scientific">marine sediment metagenome</name>
    <dbReference type="NCBI Taxonomy" id="412755"/>
    <lineage>
        <taxon>unclassified sequences</taxon>
        <taxon>metagenomes</taxon>
        <taxon>ecological metagenomes</taxon>
    </lineage>
</organism>
<evidence type="ECO:0000259" key="1">
    <source>
        <dbReference type="Pfam" id="PF05235"/>
    </source>
</evidence>
<dbReference type="InterPro" id="IPR038186">
    <property type="entry name" value="CHAD_dom_sf"/>
</dbReference>
<dbReference type="AlphaFoldDB" id="X0XGF7"/>
<accession>X0XGF7</accession>
<gene>
    <name evidence="2" type="ORF">S01H1_84411</name>
</gene>